<organism evidence="1">
    <name type="scientific">viral metagenome</name>
    <dbReference type="NCBI Taxonomy" id="1070528"/>
    <lineage>
        <taxon>unclassified sequences</taxon>
        <taxon>metagenomes</taxon>
        <taxon>organismal metagenomes</taxon>
    </lineage>
</organism>
<protein>
    <submittedName>
        <fullName evidence="1">Uncharacterized protein</fullName>
    </submittedName>
</protein>
<name>A0A6C0DPF7_9ZZZZ</name>
<proteinExistence type="predicted"/>
<accession>A0A6C0DPF7</accession>
<sequence>MDILEHITLLPTELKIAIFSFIEIETRIELWKDSYIDLRNMIEKMRTHGKINEILRIFYNYFPNERTGMTLYSIVNVGVYDGGLLLFRLDNSIVDRLLKRVSELEMSYAYRERIFKMLLTYTYYYYSYCNN</sequence>
<reference evidence="1" key="1">
    <citation type="journal article" date="2020" name="Nature">
        <title>Giant virus diversity and host interactions through global metagenomics.</title>
        <authorList>
            <person name="Schulz F."/>
            <person name="Roux S."/>
            <person name="Paez-Espino D."/>
            <person name="Jungbluth S."/>
            <person name="Walsh D.A."/>
            <person name="Denef V.J."/>
            <person name="McMahon K.D."/>
            <person name="Konstantinidis K.T."/>
            <person name="Eloe-Fadrosh E.A."/>
            <person name="Kyrpides N.C."/>
            <person name="Woyke T."/>
        </authorList>
    </citation>
    <scope>NUCLEOTIDE SEQUENCE</scope>
    <source>
        <strain evidence="1">GVMAG-M-3300023174-49</strain>
    </source>
</reference>
<dbReference type="AlphaFoldDB" id="A0A6C0DPF7"/>
<dbReference type="EMBL" id="MN739659">
    <property type="protein sequence ID" value="QHT18808.1"/>
    <property type="molecule type" value="Genomic_DNA"/>
</dbReference>
<evidence type="ECO:0000313" key="1">
    <source>
        <dbReference type="EMBL" id="QHT18808.1"/>
    </source>
</evidence>